<dbReference type="PROSITE" id="PS01000">
    <property type="entry name" value="SDH_CYT_1"/>
    <property type="match status" value="1"/>
</dbReference>
<organism evidence="14 15">
    <name type="scientific">Halomonas caseinilytica</name>
    <dbReference type="NCBI Taxonomy" id="438744"/>
    <lineage>
        <taxon>Bacteria</taxon>
        <taxon>Pseudomonadati</taxon>
        <taxon>Pseudomonadota</taxon>
        <taxon>Gammaproteobacteria</taxon>
        <taxon>Oceanospirillales</taxon>
        <taxon>Halomonadaceae</taxon>
        <taxon>Halomonas</taxon>
    </lineage>
</organism>
<dbReference type="GO" id="GO:0005886">
    <property type="term" value="C:plasma membrane"/>
    <property type="evidence" value="ECO:0007669"/>
    <property type="project" value="TreeGrafter"/>
</dbReference>
<dbReference type="GO" id="GO:0006099">
    <property type="term" value="P:tricarboxylic acid cycle"/>
    <property type="evidence" value="ECO:0007669"/>
    <property type="project" value="InterPro"/>
</dbReference>
<comment type="subunit">
    <text evidence="11">Part of an enzyme complex containing four subunits: a flavoprotein, an iron-sulfur protein, plus two membrane-anchoring proteins, SdhC and SdhD. The complex can form homotrimers.</text>
</comment>
<feature type="binding site" description="axial binding residue" evidence="12">
    <location>
        <position position="114"/>
    </location>
    <ligand>
        <name>heme</name>
        <dbReference type="ChEBI" id="CHEBI:30413"/>
        <note>ligand shared with second transmembrane subunit</note>
    </ligand>
    <ligandPart>
        <name>Fe</name>
        <dbReference type="ChEBI" id="CHEBI:18248"/>
    </ligandPart>
</feature>
<dbReference type="GO" id="GO:0009055">
    <property type="term" value="F:electron transfer activity"/>
    <property type="evidence" value="ECO:0007669"/>
    <property type="project" value="InterPro"/>
</dbReference>
<dbReference type="Proteomes" id="UP000184248">
    <property type="component" value="Unassembled WGS sequence"/>
</dbReference>
<sequence>MTVSVTMAPSRNHRPLRGKLECPAAGQESVYSAVNSKRPVNLDLSTIQFPLPALTSIAHRITGVILFIGLIFGFWALDASLSSAEGFATVQDALAHNFLAKLIAWGLLSALAFHFVAGIKHLLMDINIGVTLEGGVKKAQITVVVSAVLIILAGVWVW</sequence>
<evidence type="ECO:0000256" key="2">
    <source>
        <dbReference type="ARBA" id="ARBA00004141"/>
    </source>
</evidence>
<dbReference type="EMBL" id="FRAL01000001">
    <property type="protein sequence ID" value="SHJ89400.1"/>
    <property type="molecule type" value="Genomic_DNA"/>
</dbReference>
<dbReference type="PIRSF" id="PIRSF000178">
    <property type="entry name" value="SDH_cyt_b560"/>
    <property type="match status" value="1"/>
</dbReference>
<dbReference type="PANTHER" id="PTHR10978:SF5">
    <property type="entry name" value="SUCCINATE DEHYDROGENASE CYTOCHROME B560 SUBUNIT, MITOCHONDRIAL"/>
    <property type="match status" value="1"/>
</dbReference>
<keyword evidence="9 12" id="KW-0408">Iron</keyword>
<evidence type="ECO:0000313" key="14">
    <source>
        <dbReference type="EMBL" id="SHJ89400.1"/>
    </source>
</evidence>
<dbReference type="InterPro" id="IPR014314">
    <property type="entry name" value="Succ_DH_cytb556"/>
</dbReference>
<dbReference type="InterPro" id="IPR034804">
    <property type="entry name" value="SQR/QFR_C/D"/>
</dbReference>
<dbReference type="Pfam" id="PF01127">
    <property type="entry name" value="Sdh_cyt"/>
    <property type="match status" value="1"/>
</dbReference>
<evidence type="ECO:0000256" key="3">
    <source>
        <dbReference type="ARBA" id="ARBA00007244"/>
    </source>
</evidence>
<keyword evidence="5 12" id="KW-0349">Heme</keyword>
<dbReference type="GO" id="GO:0046872">
    <property type="term" value="F:metal ion binding"/>
    <property type="evidence" value="ECO:0007669"/>
    <property type="project" value="UniProtKB-KW"/>
</dbReference>
<comment type="cofactor">
    <cofactor evidence="12">
        <name>heme</name>
        <dbReference type="ChEBI" id="CHEBI:30413"/>
    </cofactor>
    <text evidence="12">The heme is bound between the two transmembrane subunits.</text>
</comment>
<dbReference type="Gene3D" id="1.20.1300.10">
    <property type="entry name" value="Fumarate reductase/succinate dehydrogenase, transmembrane subunit"/>
    <property type="match status" value="1"/>
</dbReference>
<dbReference type="AlphaFoldDB" id="A0A1M6N116"/>
<dbReference type="NCBIfam" id="TIGR02970">
    <property type="entry name" value="succ_dehyd_cytB"/>
    <property type="match status" value="1"/>
</dbReference>
<evidence type="ECO:0000256" key="11">
    <source>
        <dbReference type="ARBA" id="ARBA00025912"/>
    </source>
</evidence>
<evidence type="ECO:0000256" key="1">
    <source>
        <dbReference type="ARBA" id="ARBA00004050"/>
    </source>
</evidence>
<evidence type="ECO:0000256" key="10">
    <source>
        <dbReference type="ARBA" id="ARBA00023136"/>
    </source>
</evidence>
<comment type="similarity">
    <text evidence="3">Belongs to the cytochrome b560 family.</text>
</comment>
<evidence type="ECO:0000256" key="7">
    <source>
        <dbReference type="ARBA" id="ARBA00022723"/>
    </source>
</evidence>
<dbReference type="CDD" id="cd03499">
    <property type="entry name" value="SQR_TypeC_SdhC"/>
    <property type="match status" value="1"/>
</dbReference>
<feature type="transmembrane region" description="Helical" evidence="13">
    <location>
        <begin position="98"/>
        <end position="119"/>
    </location>
</feature>
<keyword evidence="15" id="KW-1185">Reference proteome</keyword>
<comment type="function">
    <text evidence="1">Membrane-anchoring subunit of succinate dehydrogenase (SDH).</text>
</comment>
<reference evidence="15" key="1">
    <citation type="submission" date="2016-11" db="EMBL/GenBank/DDBJ databases">
        <authorList>
            <person name="Varghese N."/>
            <person name="Submissions S."/>
        </authorList>
    </citation>
    <scope>NUCLEOTIDE SEQUENCE [LARGE SCALE GENOMIC DNA]</scope>
    <source>
        <strain evidence="15">ALO Sharm</strain>
    </source>
</reference>
<keyword evidence="8 13" id="KW-1133">Transmembrane helix</keyword>
<accession>A0A1M6N116</accession>
<protein>
    <recommendedName>
        <fullName evidence="4">Succinate dehydrogenase cytochrome b556 subunit</fullName>
    </recommendedName>
</protein>
<proteinExistence type="inferred from homology"/>
<dbReference type="SUPFAM" id="SSF81343">
    <property type="entry name" value="Fumarate reductase respiratory complex transmembrane subunits"/>
    <property type="match status" value="1"/>
</dbReference>
<feature type="transmembrane region" description="Helical" evidence="13">
    <location>
        <begin position="139"/>
        <end position="157"/>
    </location>
</feature>
<keyword evidence="7 12" id="KW-0479">Metal-binding</keyword>
<comment type="subcellular location">
    <subcellularLocation>
        <location evidence="2">Membrane</location>
        <topology evidence="2">Multi-pass membrane protein</topology>
    </subcellularLocation>
</comment>
<dbReference type="PANTHER" id="PTHR10978">
    <property type="entry name" value="SUCCINATE DEHYDROGENASE CYTOCHROME B560 SUBUNIT"/>
    <property type="match status" value="1"/>
</dbReference>
<evidence type="ECO:0000256" key="12">
    <source>
        <dbReference type="PIRSR" id="PIRSR000178-1"/>
    </source>
</evidence>
<name>A0A1M6N116_9GAMM</name>
<evidence type="ECO:0000256" key="4">
    <source>
        <dbReference type="ARBA" id="ARBA00020076"/>
    </source>
</evidence>
<evidence type="ECO:0000256" key="13">
    <source>
        <dbReference type="SAM" id="Phobius"/>
    </source>
</evidence>
<evidence type="ECO:0000256" key="9">
    <source>
        <dbReference type="ARBA" id="ARBA00023004"/>
    </source>
</evidence>
<keyword evidence="6 13" id="KW-0812">Transmembrane</keyword>
<dbReference type="InterPro" id="IPR000701">
    <property type="entry name" value="SuccDH_FuR_B_TM-su"/>
</dbReference>
<dbReference type="InterPro" id="IPR018495">
    <property type="entry name" value="Succ_DH_cyt_bsu_CS"/>
</dbReference>
<evidence type="ECO:0000256" key="5">
    <source>
        <dbReference type="ARBA" id="ARBA00022617"/>
    </source>
</evidence>
<evidence type="ECO:0000256" key="6">
    <source>
        <dbReference type="ARBA" id="ARBA00022692"/>
    </source>
</evidence>
<evidence type="ECO:0000313" key="15">
    <source>
        <dbReference type="Proteomes" id="UP000184248"/>
    </source>
</evidence>
<keyword evidence="10 13" id="KW-0472">Membrane</keyword>
<evidence type="ECO:0000256" key="8">
    <source>
        <dbReference type="ARBA" id="ARBA00022989"/>
    </source>
</evidence>
<feature type="transmembrane region" description="Helical" evidence="13">
    <location>
        <begin position="57"/>
        <end position="77"/>
    </location>
</feature>
<gene>
    <name evidence="14" type="ORF">SAMN05192556_101245</name>
</gene>